<reference evidence="2 3" key="1">
    <citation type="submission" date="2020-08" db="EMBL/GenBank/DDBJ databases">
        <title>Sequencing the genomes of 1000 actinobacteria strains.</title>
        <authorList>
            <person name="Klenk H.-P."/>
        </authorList>
    </citation>
    <scope>NUCLEOTIDE SEQUENCE [LARGE SCALE GENOMIC DNA]</scope>
    <source>
        <strain evidence="2 3">DSM 102030</strain>
    </source>
</reference>
<dbReference type="AlphaFoldDB" id="A0A7W7RK16"/>
<comment type="caution">
    <text evidence="2">The sequence shown here is derived from an EMBL/GenBank/DDBJ whole genome shotgun (WGS) entry which is preliminary data.</text>
</comment>
<evidence type="ECO:0000256" key="1">
    <source>
        <dbReference type="SAM" id="MobiDB-lite"/>
    </source>
</evidence>
<evidence type="ECO:0008006" key="4">
    <source>
        <dbReference type="Google" id="ProtNLM"/>
    </source>
</evidence>
<dbReference type="SUPFAM" id="SSF47240">
    <property type="entry name" value="Ferritin-like"/>
    <property type="match status" value="1"/>
</dbReference>
<gene>
    <name evidence="2" type="ORF">F4561_004273</name>
</gene>
<feature type="region of interest" description="Disordered" evidence="1">
    <location>
        <begin position="83"/>
        <end position="119"/>
    </location>
</feature>
<organism evidence="2 3">
    <name type="scientific">Lipingzhangella halophila</name>
    <dbReference type="NCBI Taxonomy" id="1783352"/>
    <lineage>
        <taxon>Bacteria</taxon>
        <taxon>Bacillati</taxon>
        <taxon>Actinomycetota</taxon>
        <taxon>Actinomycetes</taxon>
        <taxon>Streptosporangiales</taxon>
        <taxon>Nocardiopsidaceae</taxon>
        <taxon>Lipingzhangella</taxon>
    </lineage>
</organism>
<evidence type="ECO:0000313" key="2">
    <source>
        <dbReference type="EMBL" id="MBB4933453.1"/>
    </source>
</evidence>
<dbReference type="EMBL" id="JACHJT010000001">
    <property type="protein sequence ID" value="MBB4933453.1"/>
    <property type="molecule type" value="Genomic_DNA"/>
</dbReference>
<feature type="compositionally biased region" description="Basic and acidic residues" evidence="1">
    <location>
        <begin position="84"/>
        <end position="95"/>
    </location>
</feature>
<dbReference type="InterPro" id="IPR009078">
    <property type="entry name" value="Ferritin-like_SF"/>
</dbReference>
<accession>A0A7W7RK16</accession>
<dbReference type="RefSeq" id="WP_184581057.1">
    <property type="nucleotide sequence ID" value="NZ_JACHJT010000001.1"/>
</dbReference>
<sequence length="167" mass="17784">MRDALSRRSVLTGALAALTVAGTSGCQGSRWYPSEISPDEYVLRSVIAGKKRTIARYEAALEKGEGPTDLLEELLGRHRQHIAALRERLPDHGPDEPWAPENSPSPSASAPSDPDPPAVSALRVVEQSAAGERPRQLAKLTDPGLAQLIASVGACETAHAHLLKEEA</sequence>
<proteinExistence type="predicted"/>
<dbReference type="Proteomes" id="UP000523007">
    <property type="component" value="Unassembled WGS sequence"/>
</dbReference>
<dbReference type="PROSITE" id="PS51257">
    <property type="entry name" value="PROKAR_LIPOPROTEIN"/>
    <property type="match status" value="1"/>
</dbReference>
<evidence type="ECO:0000313" key="3">
    <source>
        <dbReference type="Proteomes" id="UP000523007"/>
    </source>
</evidence>
<keyword evidence="3" id="KW-1185">Reference proteome</keyword>
<name>A0A7W7RK16_9ACTN</name>
<protein>
    <recommendedName>
        <fullName evidence="4">Ferritin-like domain-containing protein</fullName>
    </recommendedName>
</protein>